<dbReference type="Pfam" id="PF00004">
    <property type="entry name" value="AAA"/>
    <property type="match status" value="1"/>
</dbReference>
<feature type="region of interest" description="Disordered" evidence="13">
    <location>
        <begin position="1321"/>
        <end position="1340"/>
    </location>
</feature>
<feature type="domain" description="AAA+ ATPase" evidence="14">
    <location>
        <begin position="1173"/>
        <end position="1408"/>
    </location>
</feature>
<feature type="region of interest" description="Disordered" evidence="13">
    <location>
        <begin position="1249"/>
        <end position="1283"/>
    </location>
</feature>
<dbReference type="SUPFAM" id="SSF52540">
    <property type="entry name" value="P-loop containing nucleoside triphosphate hydrolases"/>
    <property type="match status" value="1"/>
</dbReference>
<dbReference type="InterPro" id="IPR027417">
    <property type="entry name" value="P-loop_NTPase"/>
</dbReference>
<evidence type="ECO:0000256" key="4">
    <source>
        <dbReference type="ARBA" id="ARBA00022553"/>
    </source>
</evidence>
<evidence type="ECO:0000256" key="2">
    <source>
        <dbReference type="ARBA" id="ARBA00006914"/>
    </source>
</evidence>
<feature type="compositionally biased region" description="Basic residues" evidence="13">
    <location>
        <begin position="664"/>
        <end position="677"/>
    </location>
</feature>
<dbReference type="FunFam" id="3.40.50.300:FF:000846">
    <property type="entry name" value="ATPase family AAA domain-containing protein 5"/>
    <property type="match status" value="1"/>
</dbReference>
<feature type="region of interest" description="Disordered" evidence="13">
    <location>
        <begin position="656"/>
        <end position="703"/>
    </location>
</feature>
<reference evidence="15 16" key="1">
    <citation type="journal article" date="2020" name="Mol. Biol. Evol.">
        <title>Interspecific Gene Flow and the Evolution of Specialization in Black and White Rhinoceros.</title>
        <authorList>
            <person name="Moodley Y."/>
            <person name="Westbury M.V."/>
            <person name="Russo I.M."/>
            <person name="Gopalakrishnan S."/>
            <person name="Rakotoarivelo A."/>
            <person name="Olsen R.A."/>
            <person name="Prost S."/>
            <person name="Tunstall T."/>
            <person name="Ryder O.A."/>
            <person name="Dalen L."/>
            <person name="Bruford M.W."/>
        </authorList>
    </citation>
    <scope>NUCLEOTIDE SEQUENCE [LARGE SCALE GENOMIC DNA]</scope>
    <source>
        <strain evidence="15">SBR-YM</strain>
        <tissue evidence="15">Skin</tissue>
    </source>
</reference>
<feature type="compositionally biased region" description="Basic and acidic residues" evidence="13">
    <location>
        <begin position="1650"/>
        <end position="1665"/>
    </location>
</feature>
<comment type="subunit">
    <text evidence="10">Component of a heteropentameric replication factor ATAD5 RFC-like complex composed of one large subunit (ATAD5) and four small subunits (RFC2, RFC3, RFC4 and RFC5). Within the ATAD5 RFC-like complex, interacts with RFC2, RFC4 and RFC5. Within the ATAD5 RFC-like complex, interacts directly via-N terminal with RAD51; the interactions is enhanced under replication stress. Interacts with RB1 predominantly in G1 phase via its LXCXE motif. Interacts with RAD9A in growing cells. The interaction with RAD9A is reduced after exposure to DNA replication-inhibiting agents. Interacts with BRD4. Interacts with PCNA. Interacts with deubiquitinating enzyme USP1, and its associated factor, WDR48.</text>
</comment>
<keyword evidence="3" id="KW-1017">Isopeptide bond</keyword>
<feature type="region of interest" description="Disordered" evidence="13">
    <location>
        <begin position="1643"/>
        <end position="1667"/>
    </location>
</feature>
<feature type="compositionally biased region" description="Pro residues" evidence="13">
    <location>
        <begin position="1"/>
        <end position="10"/>
    </location>
</feature>
<evidence type="ECO:0000313" key="15">
    <source>
        <dbReference type="EMBL" id="KAF5916109.1"/>
    </source>
</evidence>
<feature type="compositionally biased region" description="Polar residues" evidence="13">
    <location>
        <begin position="687"/>
        <end position="702"/>
    </location>
</feature>
<keyword evidence="4" id="KW-0597">Phosphoprotein</keyword>
<keyword evidence="9" id="KW-0539">Nucleus</keyword>
<evidence type="ECO:0000256" key="9">
    <source>
        <dbReference type="ARBA" id="ARBA00023242"/>
    </source>
</evidence>
<keyword evidence="16" id="KW-1185">Reference proteome</keyword>
<keyword evidence="8" id="KW-0832">Ubl conjugation</keyword>
<dbReference type="GO" id="GO:1901987">
    <property type="term" value="P:regulation of cell cycle phase transition"/>
    <property type="evidence" value="ECO:0007669"/>
    <property type="project" value="UniProtKB-ARBA"/>
</dbReference>
<evidence type="ECO:0000256" key="12">
    <source>
        <dbReference type="ARBA" id="ARBA00082413"/>
    </source>
</evidence>
<feature type="compositionally biased region" description="Basic and acidic residues" evidence="13">
    <location>
        <begin position="502"/>
        <end position="515"/>
    </location>
</feature>
<organism evidence="15 16">
    <name type="scientific">Diceros bicornis minor</name>
    <name type="common">South-central black rhinoceros</name>
    <dbReference type="NCBI Taxonomy" id="77932"/>
    <lineage>
        <taxon>Eukaryota</taxon>
        <taxon>Metazoa</taxon>
        <taxon>Chordata</taxon>
        <taxon>Craniata</taxon>
        <taxon>Vertebrata</taxon>
        <taxon>Euteleostomi</taxon>
        <taxon>Mammalia</taxon>
        <taxon>Eutheria</taxon>
        <taxon>Laurasiatheria</taxon>
        <taxon>Perissodactyla</taxon>
        <taxon>Rhinocerotidae</taxon>
        <taxon>Diceros</taxon>
    </lineage>
</organism>
<keyword evidence="5" id="KW-0547">Nucleotide-binding</keyword>
<feature type="region of interest" description="Disordered" evidence="13">
    <location>
        <begin position="171"/>
        <end position="198"/>
    </location>
</feature>
<comment type="caution">
    <text evidence="15">The sequence shown here is derived from an EMBL/GenBank/DDBJ whole genome shotgun (WGS) entry which is preliminary data.</text>
</comment>
<dbReference type="GO" id="GO:0016887">
    <property type="term" value="F:ATP hydrolysis activity"/>
    <property type="evidence" value="ECO:0007669"/>
    <property type="project" value="InterPro"/>
</dbReference>
<evidence type="ECO:0000256" key="7">
    <source>
        <dbReference type="ARBA" id="ARBA00022840"/>
    </source>
</evidence>
<feature type="region of interest" description="Disordered" evidence="13">
    <location>
        <begin position="60"/>
        <end position="89"/>
    </location>
</feature>
<feature type="compositionally biased region" description="Basic and acidic residues" evidence="13">
    <location>
        <begin position="570"/>
        <end position="581"/>
    </location>
</feature>
<dbReference type="GO" id="GO:0051054">
    <property type="term" value="P:positive regulation of DNA metabolic process"/>
    <property type="evidence" value="ECO:0007669"/>
    <property type="project" value="UniProtKB-ARBA"/>
</dbReference>
<evidence type="ECO:0000256" key="11">
    <source>
        <dbReference type="ARBA" id="ARBA00071859"/>
    </source>
</evidence>
<dbReference type="GO" id="GO:0003677">
    <property type="term" value="F:DNA binding"/>
    <property type="evidence" value="ECO:0007669"/>
    <property type="project" value="TreeGrafter"/>
</dbReference>
<evidence type="ECO:0000256" key="1">
    <source>
        <dbReference type="ARBA" id="ARBA00004123"/>
    </source>
</evidence>
<feature type="compositionally biased region" description="Basic and acidic residues" evidence="13">
    <location>
        <begin position="1015"/>
        <end position="1036"/>
    </location>
</feature>
<name>A0A7J7EK09_DICBM</name>
<comment type="similarity">
    <text evidence="2">Belongs to the AAA ATPase family.</text>
</comment>
<comment type="subcellular location">
    <subcellularLocation>
        <location evidence="1">Nucleus</location>
    </subcellularLocation>
</comment>
<feature type="region of interest" description="Disordered" evidence="13">
    <location>
        <begin position="1"/>
        <end position="30"/>
    </location>
</feature>
<feature type="region of interest" description="Disordered" evidence="13">
    <location>
        <begin position="978"/>
        <end position="1062"/>
    </location>
</feature>
<keyword evidence="6" id="KW-0227">DNA damage</keyword>
<protein>
    <recommendedName>
        <fullName evidence="11">ATPase family AAA domain-containing protein 5</fullName>
    </recommendedName>
    <alternativeName>
        <fullName evidence="12">Chromosome fragility-associated gene 1 protein</fullName>
    </alternativeName>
</protein>
<dbReference type="Gene3D" id="3.40.50.300">
    <property type="entry name" value="P-loop containing nucleotide triphosphate hydrolases"/>
    <property type="match status" value="2"/>
</dbReference>
<dbReference type="GO" id="GO:0005634">
    <property type="term" value="C:nucleus"/>
    <property type="evidence" value="ECO:0007669"/>
    <property type="project" value="UniProtKB-SubCell"/>
</dbReference>
<dbReference type="GO" id="GO:0006974">
    <property type="term" value="P:DNA damage response"/>
    <property type="evidence" value="ECO:0007669"/>
    <property type="project" value="UniProtKB-KW"/>
</dbReference>
<sequence length="1930" mass="217347">MAAAAAPPPVKDYEIEPCKKRRKDDDRSSCKTITKYLSPIGKTGDRVFSPPKSSNILHYFRKTSPTNEKTQSAKDCDLMSSTPLPANSSKDCKTPLEMFSNIEFKKRGKRVNLAHQLNNIKTENESPVEISSDDSKERSSLNKDFVESSTSVLLYKKHVEVLAESIQDIKKQSRTMASKKSSKKVNSKQGTAKNNCRKLRKRKYRDVIDLSESLPLAEDLNLKKDVKDSKHIMPSLTNEIERTANDADSRDTAIKTNQLNYGTITVSYEEFLKSHKENKVEQIPDSTMSICIPSETVEDTVKSGYISDTETCEITQQGRFKTVTVLAQVHPIPPKKTRKIPSIFLKHKQLEMENSLSDPENEQTTQKRKSNVVIQEEELELAVLEAVSSEAVKPKCTLEERQQFMKAFRQPASDVLKNGVKKSSDKQKEINEKSLNEEGRDNNSKKIMKNPDIEMISYNGNSQSHCVKGSFPKEKSKKLKKRDKKKLDTGATPGENRGGNTQKKESTFSFKEKQNQNRLRMSLRQKKTEVFKNSTLFNSERLVCEDVANDDSLKVSSVYNKSSRKTAVPVKDKVTHSKAETEDSLVNISTPKSTRRSVRNSSTPTTIIIRSTDSEDAQDSSPVKASTPKAANLSEKHSLYTAELITVPSDSESPIRMKFTRISTPKKSKKKSKKRSKKSEATDRDFTSQTRKASNASKNVSKAKQLVEKAKALHISRSKAAEEIVTPLRRSSRHQTLPEKKKLSKTEDSVIIIDSSPTSLKYPEKNQKKLQCLNDVLGKKLNKTSKNVPGKMKVAPLFLTRKAQKTADHILGFDESSQDTSEKSQDCGVQFKAKRDFLMSGLPDLLKRKIAKKAAALDVYNAVSTSFQRVVHVQQKDDGCHLWHLKPPTCPLLTKLRELNTTVTDLSKCVIALGEFSTLNSNSKSNNSAVMFMGRRKDLTEEVRNFLLEEIRCSNPEFPLKKYFPLLLKKRTEHQVLSECPRKQESPQLDPSVNQKETKRKRVETENHKSKKKKPNEYSESPKKISGKPKELDKRNHSTGIKPDSSKGLLSKTSRKRQTTLSTTCKVETGTVEDPDILIIDDDKESTSEISSIPDSGTEDMLWTEKYQPQNSSELIGNELAIKKLHSWLKDWKRRAELEERQNLKGKKEEKQEDLLDSIDFKGSSDDEEESRLCNTVLITGPTGVGKTAAVYACAQELGFKIFEVNASSQRSGRQILSQLKEATQSHQVDKQGVNSQKPCFFNSYSIGKSPKKLSSPKKVVTSPRKLPPPSPQSSGPKRALPPKTLANYFKASSKPKNNEEMGALLENSTGIKNSFEQKQIIQTKPANTTNSNIKEFGAEEPNRKNATSLILFEEVDVIFEEDAGFLNAIKTFMATTKRPVILTTSDPTFSLIFDGCFEEISFNTPSLLNVASYLQMICLTENFRTDVKDFVTLLTANTCDIRKSILYLQFWIRSGGGVLEERPLSLCRGNSRNVQLVCSEDGSDSKNNPKNTKRNPTDLPKCDTGCVETLFGLKNIFSPSEDLFSFLKHKIRTKEEWHKLIQLLTEFQMRNVDFLYSNLEFILPLPVAIIPETENLCGSSVSVDASAATKSMKCLARKHSGGEKPLKKSQKKKHKKKMVVLDDSDLFDTGLDFPDEFISFSPASSSNSEESKARDKESNPETKKLNKCLESNIESIPRPPKTPAEKKCSALVSHCLNSLTEFMDNMSFLDALLTDVREQKEFGKNDFSWTNEKVKSGLCDEFSLESSDGWTSQSTGELKAAVEALSFTKCSSSISKALETSLNSCKKLGKDPTKELTIYVSQKRNNVHFSQSAANLDSAWKRIAVIKGVFSSRSLLNLGNRQASIIEYLPTLRNICRTEKLKEQGKKRYFNINKYLYLMEILILNCIFPRNFDRFLHYLEGIHLNISKETLNIQLRYVVNYIFTSKGLA</sequence>
<dbReference type="GO" id="GO:0005524">
    <property type="term" value="F:ATP binding"/>
    <property type="evidence" value="ECO:0007669"/>
    <property type="project" value="UniProtKB-KW"/>
</dbReference>
<dbReference type="EMBL" id="JACDTQ010002743">
    <property type="protein sequence ID" value="KAF5916109.1"/>
    <property type="molecule type" value="Genomic_DNA"/>
</dbReference>
<evidence type="ECO:0000256" key="8">
    <source>
        <dbReference type="ARBA" id="ARBA00022843"/>
    </source>
</evidence>
<accession>A0A7J7EK09</accession>
<feature type="compositionally biased region" description="Basic and acidic residues" evidence="13">
    <location>
        <begin position="11"/>
        <end position="29"/>
    </location>
</feature>
<evidence type="ECO:0000256" key="6">
    <source>
        <dbReference type="ARBA" id="ARBA00022763"/>
    </source>
</evidence>
<proteinExistence type="inferred from homology"/>
<gene>
    <name evidence="15" type="ORF">HPG69_003183</name>
</gene>
<feature type="region of interest" description="Disordered" evidence="13">
    <location>
        <begin position="415"/>
        <end position="518"/>
    </location>
</feature>
<feature type="region of interest" description="Disordered" evidence="13">
    <location>
        <begin position="1479"/>
        <end position="1499"/>
    </location>
</feature>
<evidence type="ECO:0000256" key="5">
    <source>
        <dbReference type="ARBA" id="ARBA00022741"/>
    </source>
</evidence>
<dbReference type="PANTHER" id="PTHR23389:SF21">
    <property type="entry name" value="ATPASE FAMILY AAA DOMAIN-CONTAINING PROTEIN 5"/>
    <property type="match status" value="1"/>
</dbReference>
<feature type="region of interest" description="Disordered" evidence="13">
    <location>
        <begin position="560"/>
        <end position="630"/>
    </location>
</feature>
<evidence type="ECO:0000256" key="13">
    <source>
        <dbReference type="SAM" id="MobiDB-lite"/>
    </source>
</evidence>
<dbReference type="GO" id="GO:0061860">
    <property type="term" value="F:DNA clamp unloader activity"/>
    <property type="evidence" value="ECO:0007669"/>
    <property type="project" value="TreeGrafter"/>
</dbReference>
<evidence type="ECO:0000313" key="16">
    <source>
        <dbReference type="Proteomes" id="UP000551758"/>
    </source>
</evidence>
<feature type="compositionally biased region" description="Polar residues" evidence="13">
    <location>
        <begin position="79"/>
        <end position="89"/>
    </location>
</feature>
<feature type="compositionally biased region" description="Basic and acidic residues" evidence="13">
    <location>
        <begin position="422"/>
        <end position="452"/>
    </location>
</feature>
<dbReference type="Proteomes" id="UP000551758">
    <property type="component" value="Unassembled WGS sequence"/>
</dbReference>
<evidence type="ECO:0000256" key="3">
    <source>
        <dbReference type="ARBA" id="ARBA00022499"/>
    </source>
</evidence>
<feature type="compositionally biased region" description="Polar residues" evidence="13">
    <location>
        <begin position="986"/>
        <end position="995"/>
    </location>
</feature>
<dbReference type="PANTHER" id="PTHR23389">
    <property type="entry name" value="CHROMOSOME TRANSMISSION FIDELITY FACTOR 18"/>
    <property type="match status" value="1"/>
</dbReference>
<dbReference type="FunFam" id="3.40.50.300:FF:001246">
    <property type="entry name" value="ATPase family AAA domain-containing protein 5"/>
    <property type="match status" value="1"/>
</dbReference>
<feature type="compositionally biased region" description="Low complexity" evidence="13">
    <location>
        <begin position="601"/>
        <end position="611"/>
    </location>
</feature>
<feature type="compositionally biased region" description="Basic residues" evidence="13">
    <location>
        <begin position="475"/>
        <end position="484"/>
    </location>
</feature>
<dbReference type="SMART" id="SM00382">
    <property type="entry name" value="AAA"/>
    <property type="match status" value="1"/>
</dbReference>
<evidence type="ECO:0000259" key="14">
    <source>
        <dbReference type="SMART" id="SM00382"/>
    </source>
</evidence>
<feature type="compositionally biased region" description="Polar residues" evidence="13">
    <location>
        <begin position="1321"/>
        <end position="1334"/>
    </location>
</feature>
<evidence type="ECO:0000256" key="10">
    <source>
        <dbReference type="ARBA" id="ARBA00065125"/>
    </source>
</evidence>
<dbReference type="InterPro" id="IPR003959">
    <property type="entry name" value="ATPase_AAA_core"/>
</dbReference>
<keyword evidence="7" id="KW-0067">ATP-binding</keyword>
<dbReference type="InterPro" id="IPR003593">
    <property type="entry name" value="AAA+_ATPase"/>
</dbReference>